<feature type="transmembrane region" description="Helical" evidence="7">
    <location>
        <begin position="460"/>
        <end position="480"/>
    </location>
</feature>
<proteinExistence type="predicted"/>
<feature type="domain" description="Major facilitator superfamily (MFS) profile" evidence="8">
    <location>
        <begin position="64"/>
        <end position="524"/>
    </location>
</feature>
<dbReference type="SUPFAM" id="SSF103473">
    <property type="entry name" value="MFS general substrate transporter"/>
    <property type="match status" value="1"/>
</dbReference>
<sequence>MAGTTASDLAPKGEDQSSPTCRDVQQSSGKDVQVQDVEVQENAAASKFGTRPECFKNTAQEVAFVFMATIAMATNSFLTGSTVIVTAAIGKDLGMTQSQISWISAAATLTAGAFQLALGQIADLIGRKIVFIFGMGCFSAGCVIVAFAQNPFWMDILCGVLGLASAMVVPPAIGILGAAYRVSSPRKNCAFACFSAGNPLGFALGSIVCGVAARIFDWRAGFILLAIIWAILGVTSIWIVPRVEAFEPAPLRKRLQDALKRFDMPGTVLTVTGIGMLTAALTLGPSDGWKSAHIIAMLIVGFFLLVVFVVWESYWEYPLMPLHVWRNRNFSLLVLTAILGMMSFSSSNFWLSLFMQQVKSYDALTVAVHLLPQVIAGIIWNIVAANILHRVNNTLIMAVGAFAYLGANLLLTFHKANTTYWALIFPSLILNVVGADLQFNVANMYVMESLPLQQQSLAGGIFNMLIRLGSTVAIGISTAVYSSVEEAQAEDADLVDPYRMAFFVSVGLASLGCIFLPFLRIGTQGNTTADVTTSSRMAKPNHETYGARSENEPMAIDTATATEKAQDQWPNDRI</sequence>
<dbReference type="Gene3D" id="1.20.1250.20">
    <property type="entry name" value="MFS general substrate transporter like domains"/>
    <property type="match status" value="1"/>
</dbReference>
<feature type="transmembrane region" description="Helical" evidence="7">
    <location>
        <begin position="130"/>
        <end position="148"/>
    </location>
</feature>
<protein>
    <recommendedName>
        <fullName evidence="8">Major facilitator superfamily (MFS) profile domain-containing protein</fullName>
    </recommendedName>
</protein>
<keyword evidence="10" id="KW-1185">Reference proteome</keyword>
<dbReference type="PROSITE" id="PS50850">
    <property type="entry name" value="MFS"/>
    <property type="match status" value="1"/>
</dbReference>
<accession>A0A8H4SUP1</accession>
<dbReference type="GO" id="GO:0022857">
    <property type="term" value="F:transmembrane transporter activity"/>
    <property type="evidence" value="ECO:0007669"/>
    <property type="project" value="InterPro"/>
</dbReference>
<feature type="transmembrane region" description="Helical" evidence="7">
    <location>
        <begin position="500"/>
        <end position="519"/>
    </location>
</feature>
<dbReference type="InterPro" id="IPR020846">
    <property type="entry name" value="MFS_dom"/>
</dbReference>
<dbReference type="InterPro" id="IPR005829">
    <property type="entry name" value="Sugar_transporter_CS"/>
</dbReference>
<feature type="transmembrane region" description="Helical" evidence="7">
    <location>
        <begin position="420"/>
        <end position="439"/>
    </location>
</feature>
<evidence type="ECO:0000259" key="8">
    <source>
        <dbReference type="PROSITE" id="PS50850"/>
    </source>
</evidence>
<dbReference type="EMBL" id="JABEXW010001193">
    <property type="protein sequence ID" value="KAF4946063.1"/>
    <property type="molecule type" value="Genomic_DNA"/>
</dbReference>
<dbReference type="Gene3D" id="1.20.1720.10">
    <property type="entry name" value="Multidrug resistance protein D"/>
    <property type="match status" value="1"/>
</dbReference>
<evidence type="ECO:0000256" key="5">
    <source>
        <dbReference type="ARBA" id="ARBA00023180"/>
    </source>
</evidence>
<feature type="transmembrane region" description="Helical" evidence="7">
    <location>
        <begin position="262"/>
        <end position="285"/>
    </location>
</feature>
<evidence type="ECO:0000256" key="1">
    <source>
        <dbReference type="ARBA" id="ARBA00004141"/>
    </source>
</evidence>
<evidence type="ECO:0000256" key="4">
    <source>
        <dbReference type="ARBA" id="ARBA00023136"/>
    </source>
</evidence>
<feature type="region of interest" description="Disordered" evidence="6">
    <location>
        <begin position="1"/>
        <end position="32"/>
    </location>
</feature>
<reference evidence="9" key="1">
    <citation type="journal article" date="2020" name="BMC Genomics">
        <title>Correction to: Identification and distribution of gene clusters required for synthesis of sphingolipid metabolism inhibitors in diverse species of the filamentous fungus Fusarium.</title>
        <authorList>
            <person name="Kim H.S."/>
            <person name="Lohmar J.M."/>
            <person name="Busman M."/>
            <person name="Brown D.W."/>
            <person name="Naumann T.A."/>
            <person name="Divon H.H."/>
            <person name="Lysoe E."/>
            <person name="Uhlig S."/>
            <person name="Proctor R.H."/>
        </authorList>
    </citation>
    <scope>NUCLEOTIDE SEQUENCE</scope>
    <source>
        <strain evidence="9">NRRL 20472</strain>
    </source>
</reference>
<keyword evidence="3 7" id="KW-1133">Transmembrane helix</keyword>
<comment type="subcellular location">
    <subcellularLocation>
        <location evidence="1">Membrane</location>
        <topology evidence="1">Multi-pass membrane protein</topology>
    </subcellularLocation>
</comment>
<dbReference type="GO" id="GO:0016020">
    <property type="term" value="C:membrane"/>
    <property type="evidence" value="ECO:0007669"/>
    <property type="project" value="UniProtKB-SubCell"/>
</dbReference>
<evidence type="ECO:0000256" key="2">
    <source>
        <dbReference type="ARBA" id="ARBA00022692"/>
    </source>
</evidence>
<dbReference type="PANTHER" id="PTHR42718:SF23">
    <property type="entry name" value="MAJOR FACILITATOR SUPERFAMILY (MFS) PROFILE DOMAIN-CONTAINING PROTEIN"/>
    <property type="match status" value="1"/>
</dbReference>
<keyword evidence="5" id="KW-0325">Glycoprotein</keyword>
<feature type="compositionally biased region" description="Polar residues" evidence="6">
    <location>
        <begin position="16"/>
        <end position="30"/>
    </location>
</feature>
<feature type="transmembrane region" description="Helical" evidence="7">
    <location>
        <begin position="395"/>
        <end position="414"/>
    </location>
</feature>
<reference evidence="9" key="2">
    <citation type="submission" date="2020-05" db="EMBL/GenBank/DDBJ databases">
        <authorList>
            <person name="Kim H.-S."/>
            <person name="Proctor R.H."/>
            <person name="Brown D.W."/>
        </authorList>
    </citation>
    <scope>NUCLEOTIDE SEQUENCE</scope>
    <source>
        <strain evidence="9">NRRL 20472</strain>
    </source>
</reference>
<feature type="transmembrane region" description="Helical" evidence="7">
    <location>
        <begin position="191"/>
        <end position="216"/>
    </location>
</feature>
<evidence type="ECO:0000256" key="6">
    <source>
        <dbReference type="SAM" id="MobiDB-lite"/>
    </source>
</evidence>
<evidence type="ECO:0000256" key="3">
    <source>
        <dbReference type="ARBA" id="ARBA00022989"/>
    </source>
</evidence>
<dbReference type="AlphaFoldDB" id="A0A8H4SUP1"/>
<feature type="transmembrane region" description="Helical" evidence="7">
    <location>
        <begin position="363"/>
        <end position="383"/>
    </location>
</feature>
<feature type="transmembrane region" description="Helical" evidence="7">
    <location>
        <begin position="154"/>
        <end position="179"/>
    </location>
</feature>
<dbReference type="PANTHER" id="PTHR42718">
    <property type="entry name" value="MAJOR FACILITATOR SUPERFAMILY MULTIDRUG TRANSPORTER MFSC"/>
    <property type="match status" value="1"/>
</dbReference>
<comment type="caution">
    <text evidence="9">The sequence shown here is derived from an EMBL/GenBank/DDBJ whole genome shotgun (WGS) entry which is preliminary data.</text>
</comment>
<keyword evidence="2 7" id="KW-0812">Transmembrane</keyword>
<dbReference type="Pfam" id="PF07690">
    <property type="entry name" value="MFS_1"/>
    <property type="match status" value="1"/>
</dbReference>
<evidence type="ECO:0000256" key="7">
    <source>
        <dbReference type="SAM" id="Phobius"/>
    </source>
</evidence>
<feature type="transmembrane region" description="Helical" evidence="7">
    <location>
        <begin position="100"/>
        <end position="118"/>
    </location>
</feature>
<dbReference type="OrthoDB" id="2985014at2759"/>
<gene>
    <name evidence="9" type="ORF">FSARC_14286</name>
</gene>
<dbReference type="PROSITE" id="PS00216">
    <property type="entry name" value="SUGAR_TRANSPORT_1"/>
    <property type="match status" value="1"/>
</dbReference>
<name>A0A8H4SUP1_9HYPO</name>
<keyword evidence="4 7" id="KW-0472">Membrane</keyword>
<dbReference type="InterPro" id="IPR036259">
    <property type="entry name" value="MFS_trans_sf"/>
</dbReference>
<feature type="transmembrane region" description="Helical" evidence="7">
    <location>
        <begin position="62"/>
        <end position="88"/>
    </location>
</feature>
<feature type="transmembrane region" description="Helical" evidence="7">
    <location>
        <begin position="291"/>
        <end position="311"/>
    </location>
</feature>
<organism evidence="9 10">
    <name type="scientific">Fusarium sarcochroum</name>
    <dbReference type="NCBI Taxonomy" id="1208366"/>
    <lineage>
        <taxon>Eukaryota</taxon>
        <taxon>Fungi</taxon>
        <taxon>Dikarya</taxon>
        <taxon>Ascomycota</taxon>
        <taxon>Pezizomycotina</taxon>
        <taxon>Sordariomycetes</taxon>
        <taxon>Hypocreomycetidae</taxon>
        <taxon>Hypocreales</taxon>
        <taxon>Nectriaceae</taxon>
        <taxon>Fusarium</taxon>
        <taxon>Fusarium lateritium species complex</taxon>
    </lineage>
</organism>
<dbReference type="InterPro" id="IPR011701">
    <property type="entry name" value="MFS"/>
</dbReference>
<feature type="transmembrane region" description="Helical" evidence="7">
    <location>
        <begin position="332"/>
        <end position="351"/>
    </location>
</feature>
<evidence type="ECO:0000313" key="10">
    <source>
        <dbReference type="Proteomes" id="UP000622797"/>
    </source>
</evidence>
<feature type="transmembrane region" description="Helical" evidence="7">
    <location>
        <begin position="222"/>
        <end position="241"/>
    </location>
</feature>
<evidence type="ECO:0000313" key="9">
    <source>
        <dbReference type="EMBL" id="KAF4946063.1"/>
    </source>
</evidence>
<dbReference type="Proteomes" id="UP000622797">
    <property type="component" value="Unassembled WGS sequence"/>
</dbReference>